<comment type="similarity">
    <text evidence="1">Belongs to the gamma-glutamylcyclotransferase family.</text>
</comment>
<comment type="caution">
    <text evidence="6">The sequence shown here is derived from an EMBL/GenBank/DDBJ whole genome shotgun (WGS) entry which is preliminary data.</text>
</comment>
<evidence type="ECO:0000256" key="4">
    <source>
        <dbReference type="SAM" id="MobiDB-lite"/>
    </source>
</evidence>
<feature type="domain" description="Gamma-glutamylcyclotransferase AIG2-like" evidence="5">
    <location>
        <begin position="8"/>
        <end position="131"/>
    </location>
</feature>
<dbReference type="EMBL" id="JFFI01001450">
    <property type="protein sequence ID" value="KXH59878.1"/>
    <property type="molecule type" value="Genomic_DNA"/>
</dbReference>
<dbReference type="Gene3D" id="3.10.490.10">
    <property type="entry name" value="Gamma-glutamyl cyclotransferase-like"/>
    <property type="match status" value="1"/>
</dbReference>
<evidence type="ECO:0000256" key="1">
    <source>
        <dbReference type="ARBA" id="ARBA00008861"/>
    </source>
</evidence>
<protein>
    <recommendedName>
        <fullName evidence="3">Putative gamma-glutamylcyclotransferase</fullName>
    </recommendedName>
</protein>
<evidence type="ECO:0000256" key="2">
    <source>
        <dbReference type="ARBA" id="ARBA00022679"/>
    </source>
</evidence>
<dbReference type="InterPro" id="IPR009288">
    <property type="entry name" value="AIG2-like_dom"/>
</dbReference>
<dbReference type="InterPro" id="IPR045038">
    <property type="entry name" value="AIG2-like"/>
</dbReference>
<proteinExistence type="inferred from homology"/>
<evidence type="ECO:0000256" key="3">
    <source>
        <dbReference type="ARBA" id="ARBA00030602"/>
    </source>
</evidence>
<evidence type="ECO:0000313" key="7">
    <source>
        <dbReference type="Proteomes" id="UP000070121"/>
    </source>
</evidence>
<evidence type="ECO:0000259" key="5">
    <source>
        <dbReference type="Pfam" id="PF06094"/>
    </source>
</evidence>
<dbReference type="SUPFAM" id="SSF110857">
    <property type="entry name" value="Gamma-glutamyl cyclotransferase-like"/>
    <property type="match status" value="1"/>
</dbReference>
<evidence type="ECO:0000313" key="6">
    <source>
        <dbReference type="EMBL" id="KXH59878.1"/>
    </source>
</evidence>
<dbReference type="AlphaFoldDB" id="A0A135UHM2"/>
<sequence length="224" mass="25171">MSGPHTAFFYGTLMEPKVFFTVVQGNGNPPQAIKDLYTFTPALLHDHTRHRVQFADYPGMIPEAGGSVLGIYATGLTDANVLKLDFFEGSEYEKKMVTVKVRGGGGDAGAGAEQKEEDKEAMAYIYKRPENLERVEWSFEEFRKDKMHVWTRESYVFEGETSHHPFFNLSMEGELALAGRVSTFLLLTLAKSHLGCDDHAEFEKVEKEDANGHEEKKDVVAKVE</sequence>
<gene>
    <name evidence="6" type="ORF">CSAL01_06032</name>
</gene>
<reference evidence="6 7" key="1">
    <citation type="submission" date="2014-02" db="EMBL/GenBank/DDBJ databases">
        <title>The genome sequence of Colletotrichum salicis CBS 607.94.</title>
        <authorList>
            <person name="Baroncelli R."/>
            <person name="Thon M.R."/>
        </authorList>
    </citation>
    <scope>NUCLEOTIDE SEQUENCE [LARGE SCALE GENOMIC DNA]</scope>
    <source>
        <strain evidence="6 7">CBS 607.94</strain>
    </source>
</reference>
<accession>A0A135UHM2</accession>
<feature type="region of interest" description="Disordered" evidence="4">
    <location>
        <begin position="202"/>
        <end position="224"/>
    </location>
</feature>
<dbReference type="PANTHER" id="PTHR31544">
    <property type="entry name" value="AIG2-LIKE PROTEIN D"/>
    <property type="match status" value="1"/>
</dbReference>
<keyword evidence="2" id="KW-0808">Transferase</keyword>
<dbReference type="GO" id="GO:0016740">
    <property type="term" value="F:transferase activity"/>
    <property type="evidence" value="ECO:0007669"/>
    <property type="project" value="UniProtKB-KW"/>
</dbReference>
<dbReference type="Proteomes" id="UP000070121">
    <property type="component" value="Unassembled WGS sequence"/>
</dbReference>
<dbReference type="CDD" id="cd06661">
    <property type="entry name" value="GGCT_like"/>
    <property type="match status" value="1"/>
</dbReference>
<name>A0A135UHM2_9PEZI</name>
<dbReference type="OrthoDB" id="1044435at2759"/>
<dbReference type="InterPro" id="IPR036568">
    <property type="entry name" value="GGCT-like_sf"/>
</dbReference>
<dbReference type="Pfam" id="PF06094">
    <property type="entry name" value="GGACT"/>
    <property type="match status" value="1"/>
</dbReference>
<keyword evidence="7" id="KW-1185">Reference proteome</keyword>
<dbReference type="InterPro" id="IPR013024">
    <property type="entry name" value="GGCT-like"/>
</dbReference>
<organism evidence="6 7">
    <name type="scientific">Colletotrichum salicis</name>
    <dbReference type="NCBI Taxonomy" id="1209931"/>
    <lineage>
        <taxon>Eukaryota</taxon>
        <taxon>Fungi</taxon>
        <taxon>Dikarya</taxon>
        <taxon>Ascomycota</taxon>
        <taxon>Pezizomycotina</taxon>
        <taxon>Sordariomycetes</taxon>
        <taxon>Hypocreomycetidae</taxon>
        <taxon>Glomerellales</taxon>
        <taxon>Glomerellaceae</taxon>
        <taxon>Colletotrichum</taxon>
        <taxon>Colletotrichum acutatum species complex</taxon>
    </lineage>
</organism>
<dbReference type="PANTHER" id="PTHR31544:SF2">
    <property type="entry name" value="AIG2-LIKE PROTEIN D"/>
    <property type="match status" value="1"/>
</dbReference>